<gene>
    <name evidence="1" type="ORF">RRF57_005743</name>
</gene>
<dbReference type="Proteomes" id="UP001305414">
    <property type="component" value="Unassembled WGS sequence"/>
</dbReference>
<evidence type="ECO:0000313" key="2">
    <source>
        <dbReference type="Proteomes" id="UP001305414"/>
    </source>
</evidence>
<dbReference type="AlphaFoldDB" id="A0AAN7UID3"/>
<reference evidence="1 2" key="1">
    <citation type="submission" date="2023-10" db="EMBL/GenBank/DDBJ databases">
        <title>Draft genome sequence of Xylaria bambusicola isolate GMP-LS, the root and basal stem rot pathogen of sugarcane in Indonesia.</title>
        <authorList>
            <person name="Selvaraj P."/>
            <person name="Muralishankar V."/>
            <person name="Muruganantham S."/>
            <person name="Sp S."/>
            <person name="Haryani S."/>
            <person name="Lau K.J.X."/>
            <person name="Naqvi N.I."/>
        </authorList>
    </citation>
    <scope>NUCLEOTIDE SEQUENCE [LARGE SCALE GENOMIC DNA]</scope>
    <source>
        <strain evidence="1">GMP-LS</strain>
    </source>
</reference>
<proteinExistence type="predicted"/>
<sequence length="73" mass="8190">METGWPSGGGPCRTGQRTAFGSYRLMEVSTTSIITGVEIGITEGFIITTYAVNSIRIQRYIFMNVEWHRENSN</sequence>
<dbReference type="EMBL" id="JAWHQM010000013">
    <property type="protein sequence ID" value="KAK5630028.1"/>
    <property type="molecule type" value="Genomic_DNA"/>
</dbReference>
<evidence type="ECO:0000313" key="1">
    <source>
        <dbReference type="EMBL" id="KAK5630028.1"/>
    </source>
</evidence>
<name>A0AAN7UID3_9PEZI</name>
<organism evidence="1 2">
    <name type="scientific">Xylaria bambusicola</name>
    <dbReference type="NCBI Taxonomy" id="326684"/>
    <lineage>
        <taxon>Eukaryota</taxon>
        <taxon>Fungi</taxon>
        <taxon>Dikarya</taxon>
        <taxon>Ascomycota</taxon>
        <taxon>Pezizomycotina</taxon>
        <taxon>Sordariomycetes</taxon>
        <taxon>Xylariomycetidae</taxon>
        <taxon>Xylariales</taxon>
        <taxon>Xylariaceae</taxon>
        <taxon>Xylaria</taxon>
    </lineage>
</organism>
<protein>
    <submittedName>
        <fullName evidence="1">Uncharacterized protein</fullName>
    </submittedName>
</protein>
<accession>A0AAN7UID3</accession>
<keyword evidence="2" id="KW-1185">Reference proteome</keyword>
<comment type="caution">
    <text evidence="1">The sequence shown here is derived from an EMBL/GenBank/DDBJ whole genome shotgun (WGS) entry which is preliminary data.</text>
</comment>